<dbReference type="InterPro" id="IPR012337">
    <property type="entry name" value="RNaseH-like_sf"/>
</dbReference>
<organism evidence="3 4">
    <name type="scientific">Rhododendron williamsianum</name>
    <dbReference type="NCBI Taxonomy" id="262921"/>
    <lineage>
        <taxon>Eukaryota</taxon>
        <taxon>Viridiplantae</taxon>
        <taxon>Streptophyta</taxon>
        <taxon>Embryophyta</taxon>
        <taxon>Tracheophyta</taxon>
        <taxon>Spermatophyta</taxon>
        <taxon>Magnoliopsida</taxon>
        <taxon>eudicotyledons</taxon>
        <taxon>Gunneridae</taxon>
        <taxon>Pentapetalae</taxon>
        <taxon>asterids</taxon>
        <taxon>Ericales</taxon>
        <taxon>Ericaceae</taxon>
        <taxon>Ericoideae</taxon>
        <taxon>Rhodoreae</taxon>
        <taxon>Rhododendron</taxon>
    </lineage>
</organism>
<feature type="non-terminal residue" evidence="3">
    <location>
        <position position="1"/>
    </location>
</feature>
<feature type="non-terminal residue" evidence="3">
    <location>
        <position position="716"/>
    </location>
</feature>
<evidence type="ECO:0000313" key="4">
    <source>
        <dbReference type="Proteomes" id="UP000428333"/>
    </source>
</evidence>
<sequence length="716" mass="80914">MLDPVLQISSDHVGLKCLDVYEKEKQQMKGILRNLDGSFTRVGHQSDDSTHESYGETVAIVKDYICGKKELQLDGQIFGVYCCSDVVSIMVQDANKAISDIVDKIAGIYDFEEPELSWYNKNNKIKEALILESAGEFSYRNRGSWYDKPSKKEWKKVDHINRLVDDIMTSCETFRLPAAAVKHVIPFLLVGNLNQLGRGISNRVFRPIMERDWNQSHTSLNHSAIAHMVMNKLRENVNYQKLEDSMPKRKADDTAPLAKTDKEFGPESNGADADGIKENNEVDDAKDVERTDKHCNSYCEGDDNVDDDDCQYDSDDGTENVVMTTRKGNGNSQSTYAPQDCQIFLQAEGALELNAMGEFSPEKVSDFYDVPSADEWEKVKCICKLVESAEAVARSIFDTKYPTANIFLFNLEELRAILLQESISSDSFTSKVAKKMLQTLDKYLEDMFFVLSIASVMDPRHKMRYIDYLSSKLKNVMGNREVRLVFCLAGSSFAIARLIVLPSPEMEIMSSYCYSFRSCIIGWLQLARVVYMAARCDYVCGRKVEQSGRDVVHHQPRVLWRWATGDGDVVIDYEKGQQELAKYICSSGLPDIVCLVKHLNPSFPLDSAAAYNEISDIIDKVSLLISWNFAPVWYLTAFKLKEALELDAMGEFSSENLQEFYDVPSADEWEKVKCICFSALLGQVFAISKLIVISLTRIGDHYSLIVVVSEAGYFVT</sequence>
<evidence type="ECO:0000313" key="3">
    <source>
        <dbReference type="EMBL" id="KAE9455057.1"/>
    </source>
</evidence>
<keyword evidence="4" id="KW-1185">Reference proteome</keyword>
<protein>
    <recommendedName>
        <fullName evidence="2">hAT-like transposase RNase-H fold domain-containing protein</fullName>
    </recommendedName>
</protein>
<comment type="caution">
    <text evidence="3">The sequence shown here is derived from an EMBL/GenBank/DDBJ whole genome shotgun (WGS) entry which is preliminary data.</text>
</comment>
<reference evidence="3 4" key="1">
    <citation type="journal article" date="2019" name="Genome Biol. Evol.">
        <title>The Rhododendron genome and chromosomal organization provide insight into shared whole-genome duplications across the heath family (Ericaceae).</title>
        <authorList>
            <person name="Soza V.L."/>
            <person name="Lindsley D."/>
            <person name="Waalkes A."/>
            <person name="Ramage E."/>
            <person name="Patwardhan R.P."/>
            <person name="Burton J.N."/>
            <person name="Adey A."/>
            <person name="Kumar A."/>
            <person name="Qiu R."/>
            <person name="Shendure J."/>
            <person name="Hall B."/>
        </authorList>
    </citation>
    <scope>NUCLEOTIDE SEQUENCE [LARGE SCALE GENOMIC DNA]</scope>
    <source>
        <strain evidence="3">RSF 1966-606</strain>
    </source>
</reference>
<dbReference type="AlphaFoldDB" id="A0A6A4LKD5"/>
<dbReference type="Proteomes" id="UP000428333">
    <property type="component" value="Linkage Group LG07"/>
</dbReference>
<name>A0A6A4LKD5_9ERIC</name>
<dbReference type="InterPro" id="IPR025525">
    <property type="entry name" value="hAT-like_transposase_RNase-H"/>
</dbReference>
<dbReference type="GO" id="GO:0003677">
    <property type="term" value="F:DNA binding"/>
    <property type="evidence" value="ECO:0007669"/>
    <property type="project" value="InterPro"/>
</dbReference>
<proteinExistence type="predicted"/>
<dbReference type="SUPFAM" id="SSF53098">
    <property type="entry name" value="Ribonuclease H-like"/>
    <property type="match status" value="1"/>
</dbReference>
<feature type="compositionally biased region" description="Basic and acidic residues" evidence="1">
    <location>
        <begin position="243"/>
        <end position="265"/>
    </location>
</feature>
<evidence type="ECO:0000256" key="1">
    <source>
        <dbReference type="SAM" id="MobiDB-lite"/>
    </source>
</evidence>
<dbReference type="EMBL" id="QEFC01001870">
    <property type="protein sequence ID" value="KAE9455057.1"/>
    <property type="molecule type" value="Genomic_DNA"/>
</dbReference>
<feature type="domain" description="hAT-like transposase RNase-H fold" evidence="2">
    <location>
        <begin position="399"/>
        <end position="474"/>
    </location>
</feature>
<gene>
    <name evidence="3" type="ORF">C3L33_13038</name>
</gene>
<dbReference type="Pfam" id="PF14372">
    <property type="entry name" value="hAT-like_RNase-H"/>
    <property type="match status" value="1"/>
</dbReference>
<feature type="compositionally biased region" description="Basic and acidic residues" evidence="1">
    <location>
        <begin position="274"/>
        <end position="285"/>
    </location>
</feature>
<dbReference type="PANTHER" id="PTHR23272">
    <property type="entry name" value="BED FINGER-RELATED"/>
    <property type="match status" value="1"/>
</dbReference>
<accession>A0A6A4LKD5</accession>
<feature type="region of interest" description="Disordered" evidence="1">
    <location>
        <begin position="243"/>
        <end position="285"/>
    </location>
</feature>
<evidence type="ECO:0000259" key="2">
    <source>
        <dbReference type="Pfam" id="PF14372"/>
    </source>
</evidence>
<dbReference type="OrthoDB" id="1607513at2759"/>
<dbReference type="PANTHER" id="PTHR23272:SF135">
    <property type="entry name" value="ZINC FINGER BED DOMAIN-CONTAINING PROTEIN DAYSLEEPER-LIKE"/>
    <property type="match status" value="1"/>
</dbReference>